<keyword evidence="3" id="KW-1185">Reference proteome</keyword>
<evidence type="ECO:0000313" key="2">
    <source>
        <dbReference type="Ensembl" id="ENSSGRP00000081427.1"/>
    </source>
</evidence>
<name>A0A672QZ35_SINGR</name>
<organism evidence="2 3">
    <name type="scientific">Sinocyclocheilus grahami</name>
    <name type="common">Dianchi golden-line fish</name>
    <name type="synonym">Barbus grahami</name>
    <dbReference type="NCBI Taxonomy" id="75366"/>
    <lineage>
        <taxon>Eukaryota</taxon>
        <taxon>Metazoa</taxon>
        <taxon>Chordata</taxon>
        <taxon>Craniata</taxon>
        <taxon>Vertebrata</taxon>
        <taxon>Euteleostomi</taxon>
        <taxon>Actinopterygii</taxon>
        <taxon>Neopterygii</taxon>
        <taxon>Teleostei</taxon>
        <taxon>Ostariophysi</taxon>
        <taxon>Cypriniformes</taxon>
        <taxon>Cyprinidae</taxon>
        <taxon>Cyprininae</taxon>
        <taxon>Sinocyclocheilus</taxon>
    </lineage>
</organism>
<accession>A0A672QZ35</accession>
<dbReference type="SUPFAM" id="SSF63825">
    <property type="entry name" value="YWTD domain"/>
    <property type="match status" value="1"/>
</dbReference>
<keyword evidence="1" id="KW-0812">Transmembrane</keyword>
<reference evidence="2" key="2">
    <citation type="submission" date="2025-09" db="UniProtKB">
        <authorList>
            <consortium name="Ensembl"/>
        </authorList>
    </citation>
    <scope>IDENTIFICATION</scope>
</reference>
<dbReference type="Proteomes" id="UP000472262">
    <property type="component" value="Unassembled WGS sequence"/>
</dbReference>
<feature type="transmembrane region" description="Helical" evidence="1">
    <location>
        <begin position="6"/>
        <end position="24"/>
    </location>
</feature>
<dbReference type="AlphaFoldDB" id="A0A672QZ35"/>
<evidence type="ECO:0008006" key="4">
    <source>
        <dbReference type="Google" id="ProtNLM"/>
    </source>
</evidence>
<protein>
    <recommendedName>
        <fullName evidence="4">NHL repeat containing 3</fullName>
    </recommendedName>
</protein>
<keyword evidence="1" id="KW-0472">Membrane</keyword>
<evidence type="ECO:0000313" key="3">
    <source>
        <dbReference type="Proteomes" id="UP000472262"/>
    </source>
</evidence>
<keyword evidence="1" id="KW-1133">Transmembrane helix</keyword>
<dbReference type="Ensembl" id="ENSSGRT00000086696.1">
    <property type="protein sequence ID" value="ENSSGRP00000081427.1"/>
    <property type="gene ID" value="ENSSGRG00000041172.1"/>
</dbReference>
<evidence type="ECO:0000256" key="1">
    <source>
        <dbReference type="SAM" id="Phobius"/>
    </source>
</evidence>
<reference evidence="2" key="1">
    <citation type="submission" date="2025-08" db="UniProtKB">
        <authorList>
            <consortium name="Ensembl"/>
        </authorList>
    </citation>
    <scope>IDENTIFICATION</scope>
</reference>
<dbReference type="InParanoid" id="A0A672QZ35"/>
<sequence>PSIAHLYIQFILFFLWFIFMHSEFRGSGRALYKLDISWPKKPEYFTGQVFGVAVNHLAGLVYVAQRGDNVPKVLVFSTDGDFLQAWNTSSLEMPHGIFLANASADPTVWITDVGNDLQVLWMHGERGQGLAQFYIPHSVAVDSYQRVCVNVLPHFCF</sequence>
<dbReference type="InterPro" id="IPR011042">
    <property type="entry name" value="6-blade_b-propeller_TolB-like"/>
</dbReference>
<dbReference type="Gene3D" id="2.120.10.30">
    <property type="entry name" value="TolB, C-terminal domain"/>
    <property type="match status" value="1"/>
</dbReference>
<dbReference type="OMA" id="YSPWRTE"/>
<proteinExistence type="predicted"/>